<gene>
    <name evidence="2" type="ORF">Nepgr_010004</name>
</gene>
<protein>
    <submittedName>
        <fullName evidence="2">Uncharacterized protein</fullName>
    </submittedName>
</protein>
<dbReference type="Proteomes" id="UP001279734">
    <property type="component" value="Unassembled WGS sequence"/>
</dbReference>
<name>A0AAD3SCH0_NEPGR</name>
<comment type="caution">
    <text evidence="2">The sequence shown here is derived from an EMBL/GenBank/DDBJ whole genome shotgun (WGS) entry which is preliminary data.</text>
</comment>
<dbReference type="EMBL" id="BSYO01000008">
    <property type="protein sequence ID" value="GMH08164.1"/>
    <property type="molecule type" value="Genomic_DNA"/>
</dbReference>
<feature type="compositionally biased region" description="Low complexity" evidence="1">
    <location>
        <begin position="7"/>
        <end position="28"/>
    </location>
</feature>
<sequence>MVLQSTSAPDQSTVPSSSSAPSLGTGSDVVNPTRETIPDEISRASTACSLADRAMSSGLETQHLTSSANDVESL</sequence>
<evidence type="ECO:0000313" key="3">
    <source>
        <dbReference type="Proteomes" id="UP001279734"/>
    </source>
</evidence>
<dbReference type="AlphaFoldDB" id="A0AAD3SCH0"/>
<organism evidence="2 3">
    <name type="scientific">Nepenthes gracilis</name>
    <name type="common">Slender pitcher plant</name>
    <dbReference type="NCBI Taxonomy" id="150966"/>
    <lineage>
        <taxon>Eukaryota</taxon>
        <taxon>Viridiplantae</taxon>
        <taxon>Streptophyta</taxon>
        <taxon>Embryophyta</taxon>
        <taxon>Tracheophyta</taxon>
        <taxon>Spermatophyta</taxon>
        <taxon>Magnoliopsida</taxon>
        <taxon>eudicotyledons</taxon>
        <taxon>Gunneridae</taxon>
        <taxon>Pentapetalae</taxon>
        <taxon>Caryophyllales</taxon>
        <taxon>Nepenthaceae</taxon>
        <taxon>Nepenthes</taxon>
    </lineage>
</organism>
<proteinExistence type="predicted"/>
<reference evidence="2" key="1">
    <citation type="submission" date="2023-05" db="EMBL/GenBank/DDBJ databases">
        <title>Nepenthes gracilis genome sequencing.</title>
        <authorList>
            <person name="Fukushima K."/>
        </authorList>
    </citation>
    <scope>NUCLEOTIDE SEQUENCE</scope>
    <source>
        <strain evidence="2">SING2019-196</strain>
    </source>
</reference>
<accession>A0AAD3SCH0</accession>
<evidence type="ECO:0000313" key="2">
    <source>
        <dbReference type="EMBL" id="GMH08164.1"/>
    </source>
</evidence>
<evidence type="ECO:0000256" key="1">
    <source>
        <dbReference type="SAM" id="MobiDB-lite"/>
    </source>
</evidence>
<feature type="region of interest" description="Disordered" evidence="1">
    <location>
        <begin position="1"/>
        <end position="44"/>
    </location>
</feature>
<keyword evidence="3" id="KW-1185">Reference proteome</keyword>